<dbReference type="Pfam" id="PF03631">
    <property type="entry name" value="Virul_fac_BrkB"/>
    <property type="match status" value="2"/>
</dbReference>
<feature type="transmembrane region" description="Helical" evidence="6">
    <location>
        <begin position="252"/>
        <end position="274"/>
    </location>
</feature>
<evidence type="ECO:0000313" key="8">
    <source>
        <dbReference type="Proteomes" id="UP000606193"/>
    </source>
</evidence>
<evidence type="ECO:0000313" key="7">
    <source>
        <dbReference type="EMBL" id="MBC8562592.1"/>
    </source>
</evidence>
<protein>
    <submittedName>
        <fullName evidence="7">YihY/virulence factor BrkB family protein</fullName>
    </submittedName>
</protein>
<keyword evidence="5 6" id="KW-0472">Membrane</keyword>
<feature type="transmembrane region" description="Helical" evidence="6">
    <location>
        <begin position="195"/>
        <end position="222"/>
    </location>
</feature>
<feature type="transmembrane region" description="Helical" evidence="6">
    <location>
        <begin position="51"/>
        <end position="74"/>
    </location>
</feature>
<keyword evidence="4 6" id="KW-1133">Transmembrane helix</keyword>
<evidence type="ECO:0000256" key="3">
    <source>
        <dbReference type="ARBA" id="ARBA00022692"/>
    </source>
</evidence>
<keyword evidence="8" id="KW-1185">Reference proteome</keyword>
<feature type="transmembrane region" description="Helical" evidence="6">
    <location>
        <begin position="115"/>
        <end position="138"/>
    </location>
</feature>
<dbReference type="InterPro" id="IPR017039">
    <property type="entry name" value="Virul_fac_BrkB"/>
</dbReference>
<dbReference type="RefSeq" id="WP_249297922.1">
    <property type="nucleotide sequence ID" value="NZ_JACRSX010000009.1"/>
</dbReference>
<reference evidence="7 8" key="1">
    <citation type="submission" date="2020-08" db="EMBL/GenBank/DDBJ databases">
        <title>Genome public.</title>
        <authorList>
            <person name="Liu C."/>
            <person name="Sun Q."/>
        </authorList>
    </citation>
    <scope>NUCLEOTIDE SEQUENCE [LARGE SCALE GENOMIC DNA]</scope>
    <source>
        <strain evidence="7 8">NSJ-37</strain>
    </source>
</reference>
<evidence type="ECO:0000256" key="6">
    <source>
        <dbReference type="SAM" id="Phobius"/>
    </source>
</evidence>
<name>A0ABR7N1U8_9FIRM</name>
<organism evidence="7 8">
    <name type="scientific">Jutongia huaianensis</name>
    <dbReference type="NCBI Taxonomy" id="2763668"/>
    <lineage>
        <taxon>Bacteria</taxon>
        <taxon>Bacillati</taxon>
        <taxon>Bacillota</taxon>
        <taxon>Clostridia</taxon>
        <taxon>Lachnospirales</taxon>
        <taxon>Lachnospiraceae</taxon>
        <taxon>Jutongia</taxon>
    </lineage>
</organism>
<dbReference type="EMBL" id="JACRSX010000009">
    <property type="protein sequence ID" value="MBC8562592.1"/>
    <property type="molecule type" value="Genomic_DNA"/>
</dbReference>
<dbReference type="Proteomes" id="UP000606193">
    <property type="component" value="Unassembled WGS sequence"/>
</dbReference>
<sequence length="322" mass="36840">MKKNENLNKMREMFLRLKNQWNEEPKAVPQVIYRKGKLLGFNLLDTAVSAYAGQAAFMMILSFFPFTMFMLVLLQRLPLSPELLITAVEAFLPESFRKFMADIINGIYTTQTSSLLPVTVIAALWLGSKSFLSIIYGLNSVYKIPETRGYFTLRLWAMIYTLLFALLIIATLVLLVFGNQLFLRITKIFPLLTHILLPIISFRSTAGFFIMLLFFTGMYVLIPNHKLHGYVSDYVPSDEIAGSTITPSRVTFISQLPGAITATIGWLGFSYLYSFYVDHISNYSSIYGAMTTIALLMVWLYACMYILFFGGWLNEMVRRFFN</sequence>
<dbReference type="PANTHER" id="PTHR30213:SF0">
    <property type="entry name" value="UPF0761 MEMBRANE PROTEIN YIHY"/>
    <property type="match status" value="1"/>
</dbReference>
<evidence type="ECO:0000256" key="1">
    <source>
        <dbReference type="ARBA" id="ARBA00004651"/>
    </source>
</evidence>
<comment type="caution">
    <text evidence="7">The sequence shown here is derived from an EMBL/GenBank/DDBJ whole genome shotgun (WGS) entry which is preliminary data.</text>
</comment>
<feature type="transmembrane region" description="Helical" evidence="6">
    <location>
        <begin position="286"/>
        <end position="313"/>
    </location>
</feature>
<keyword evidence="3 6" id="KW-0812">Transmembrane</keyword>
<keyword evidence="2" id="KW-1003">Cell membrane</keyword>
<gene>
    <name evidence="7" type="ORF">H8704_08115</name>
</gene>
<evidence type="ECO:0000256" key="5">
    <source>
        <dbReference type="ARBA" id="ARBA00023136"/>
    </source>
</evidence>
<feature type="transmembrane region" description="Helical" evidence="6">
    <location>
        <begin position="158"/>
        <end position="183"/>
    </location>
</feature>
<comment type="subcellular location">
    <subcellularLocation>
        <location evidence="1">Cell membrane</location>
        <topology evidence="1">Multi-pass membrane protein</topology>
    </subcellularLocation>
</comment>
<proteinExistence type="predicted"/>
<dbReference type="PIRSF" id="PIRSF035875">
    <property type="entry name" value="RNase_BN"/>
    <property type="match status" value="1"/>
</dbReference>
<evidence type="ECO:0000256" key="2">
    <source>
        <dbReference type="ARBA" id="ARBA00022475"/>
    </source>
</evidence>
<dbReference type="PANTHER" id="PTHR30213">
    <property type="entry name" value="INNER MEMBRANE PROTEIN YHJD"/>
    <property type="match status" value="1"/>
</dbReference>
<accession>A0ABR7N1U8</accession>
<evidence type="ECO:0000256" key="4">
    <source>
        <dbReference type="ARBA" id="ARBA00022989"/>
    </source>
</evidence>